<accession>A0A0B2AC80</accession>
<organism evidence="2 3">
    <name type="scientific">Sinomonas humi</name>
    <dbReference type="NCBI Taxonomy" id="1338436"/>
    <lineage>
        <taxon>Bacteria</taxon>
        <taxon>Bacillati</taxon>
        <taxon>Actinomycetota</taxon>
        <taxon>Actinomycetes</taxon>
        <taxon>Micrococcales</taxon>
        <taxon>Micrococcaceae</taxon>
        <taxon>Sinomonas</taxon>
    </lineage>
</organism>
<feature type="transmembrane region" description="Helical" evidence="1">
    <location>
        <begin position="16"/>
        <end position="39"/>
    </location>
</feature>
<protein>
    <submittedName>
        <fullName evidence="2">Uncharacterized protein</fullName>
    </submittedName>
</protein>
<gene>
    <name evidence="2" type="ORF">LK10_17485</name>
</gene>
<sequence length="77" mass="8484">MAENAKNRPIENENPLIGNIIIFVVMAAIFVAGIVAVSWLDFTNVWPMAALILCFVGAFFIPMTFLGRSDSGSEHRK</sequence>
<evidence type="ECO:0000313" key="3">
    <source>
        <dbReference type="Proteomes" id="UP000030982"/>
    </source>
</evidence>
<evidence type="ECO:0000256" key="1">
    <source>
        <dbReference type="SAM" id="Phobius"/>
    </source>
</evidence>
<keyword evidence="1" id="KW-1133">Transmembrane helix</keyword>
<evidence type="ECO:0000313" key="2">
    <source>
        <dbReference type="EMBL" id="KHL01215.1"/>
    </source>
</evidence>
<keyword evidence="1" id="KW-0812">Transmembrane</keyword>
<dbReference type="EMBL" id="JTDL01000144">
    <property type="protein sequence ID" value="KHL01215.1"/>
    <property type="molecule type" value="Genomic_DNA"/>
</dbReference>
<dbReference type="RefSeq" id="WP_043126413.1">
    <property type="nucleotide sequence ID" value="NZ_JTDL01000144.1"/>
</dbReference>
<dbReference type="Proteomes" id="UP000030982">
    <property type="component" value="Unassembled WGS sequence"/>
</dbReference>
<feature type="transmembrane region" description="Helical" evidence="1">
    <location>
        <begin position="45"/>
        <end position="67"/>
    </location>
</feature>
<keyword evidence="3" id="KW-1185">Reference proteome</keyword>
<dbReference type="OrthoDB" id="4951105at2"/>
<keyword evidence="1" id="KW-0472">Membrane</keyword>
<name>A0A0B2AC80_9MICC</name>
<reference evidence="2 3" key="1">
    <citation type="submission" date="2014-09" db="EMBL/GenBank/DDBJ databases">
        <title>Genome sequence of Sinomonas sp. MUSC 117.</title>
        <authorList>
            <person name="Lee L.-H."/>
        </authorList>
    </citation>
    <scope>NUCLEOTIDE SEQUENCE [LARGE SCALE GENOMIC DNA]</scope>
    <source>
        <strain evidence="2 3">MUSC 117</strain>
    </source>
</reference>
<proteinExistence type="predicted"/>
<dbReference type="AlphaFoldDB" id="A0A0B2AC80"/>
<comment type="caution">
    <text evidence="2">The sequence shown here is derived from an EMBL/GenBank/DDBJ whole genome shotgun (WGS) entry which is preliminary data.</text>
</comment>